<dbReference type="InterPro" id="IPR032710">
    <property type="entry name" value="NTF2-like_dom_sf"/>
</dbReference>
<comment type="caution">
    <text evidence="2">The sequence shown here is derived from an EMBL/GenBank/DDBJ whole genome shotgun (WGS) entry which is preliminary data.</text>
</comment>
<dbReference type="PROSITE" id="PS51257">
    <property type="entry name" value="PROKAR_LIPOPROTEIN"/>
    <property type="match status" value="1"/>
</dbReference>
<feature type="domain" description="SnoaL-like" evidence="1">
    <location>
        <begin position="36"/>
        <end position="149"/>
    </location>
</feature>
<reference evidence="2 3" key="1">
    <citation type="submission" date="2016-12" db="EMBL/GenBank/DDBJ databases">
        <title>Trade-off between light-utilization and light-protection in marine flavobacteria.</title>
        <authorList>
            <person name="Kumagai Y."/>
            <person name="Yoshizawa S."/>
            <person name="Kogure K."/>
            <person name="Iwasaki W."/>
        </authorList>
    </citation>
    <scope>NUCLEOTIDE SEQUENCE [LARGE SCALE GENOMIC DNA]</scope>
    <source>
        <strain evidence="2 3">KCTC 22729</strain>
    </source>
</reference>
<accession>A0A2S7WCX1</accession>
<gene>
    <name evidence="2" type="ORF">BTO13_09650</name>
</gene>
<dbReference type="EMBL" id="MSCL01000001">
    <property type="protein sequence ID" value="PQJ75479.1"/>
    <property type="molecule type" value="Genomic_DNA"/>
</dbReference>
<dbReference type="RefSeq" id="WP_105046620.1">
    <property type="nucleotide sequence ID" value="NZ_CP150662.1"/>
</dbReference>
<sequence>MKKVIFITLLFFLIISCEKSAVKIADSEKSHQKELIQTFLNDWHLAASQTNYANYFDKMAENSVFIGTDASEIWSKSQFENYSKPHFDKGKAWDFKALERNIYLNDAGNFAWFDENLQTNRGTFRGSGVLEKIDENWTLHHYVLSVPIPNDDMKAVVKITHKNDSIFQLKFK</sequence>
<evidence type="ECO:0000313" key="2">
    <source>
        <dbReference type="EMBL" id="PQJ75479.1"/>
    </source>
</evidence>
<dbReference type="Gene3D" id="3.10.450.50">
    <property type="match status" value="1"/>
</dbReference>
<evidence type="ECO:0000259" key="1">
    <source>
        <dbReference type="Pfam" id="PF13474"/>
    </source>
</evidence>
<dbReference type="InterPro" id="IPR037401">
    <property type="entry name" value="SnoaL-like"/>
</dbReference>
<name>A0A2S7WCX1_9FLAO</name>
<dbReference type="SUPFAM" id="SSF54427">
    <property type="entry name" value="NTF2-like"/>
    <property type="match status" value="1"/>
</dbReference>
<keyword evidence="3" id="KW-1185">Reference proteome</keyword>
<dbReference type="AlphaFoldDB" id="A0A2S7WCX1"/>
<protein>
    <recommendedName>
        <fullName evidence="1">SnoaL-like domain-containing protein</fullName>
    </recommendedName>
</protein>
<dbReference type="Proteomes" id="UP000237608">
    <property type="component" value="Unassembled WGS sequence"/>
</dbReference>
<dbReference type="Pfam" id="PF13474">
    <property type="entry name" value="SnoaL_3"/>
    <property type="match status" value="1"/>
</dbReference>
<organism evidence="2 3">
    <name type="scientific">Polaribacter gangjinensis</name>
    <dbReference type="NCBI Taxonomy" id="574710"/>
    <lineage>
        <taxon>Bacteria</taxon>
        <taxon>Pseudomonadati</taxon>
        <taxon>Bacteroidota</taxon>
        <taxon>Flavobacteriia</taxon>
        <taxon>Flavobacteriales</taxon>
        <taxon>Flavobacteriaceae</taxon>
    </lineage>
</organism>
<evidence type="ECO:0000313" key="3">
    <source>
        <dbReference type="Proteomes" id="UP000237608"/>
    </source>
</evidence>
<dbReference type="OrthoDB" id="271716at2"/>
<proteinExistence type="predicted"/>